<feature type="domain" description="ABC-type glycine betaine transport system substrate-binding" evidence="2">
    <location>
        <begin position="61"/>
        <end position="321"/>
    </location>
</feature>
<organism evidence="3 4">
    <name type="scientific">Nakamurella multipartita (strain ATCC 700099 / DSM 44233 / CIP 104796 / JCM 9543 / NBRC 105858 / Y-104)</name>
    <name type="common">Microsphaera multipartita</name>
    <dbReference type="NCBI Taxonomy" id="479431"/>
    <lineage>
        <taxon>Bacteria</taxon>
        <taxon>Bacillati</taxon>
        <taxon>Actinomycetota</taxon>
        <taxon>Actinomycetes</taxon>
        <taxon>Nakamurellales</taxon>
        <taxon>Nakamurellaceae</taxon>
        <taxon>Nakamurella</taxon>
    </lineage>
</organism>
<dbReference type="GO" id="GO:0043190">
    <property type="term" value="C:ATP-binding cassette (ABC) transporter complex"/>
    <property type="evidence" value="ECO:0007669"/>
    <property type="project" value="InterPro"/>
</dbReference>
<name>C8XEE6_NAKMY</name>
<dbReference type="SUPFAM" id="SSF53850">
    <property type="entry name" value="Periplasmic binding protein-like II"/>
    <property type="match status" value="1"/>
</dbReference>
<dbReference type="KEGG" id="nml:Namu_1403"/>
<dbReference type="EMBL" id="CP001737">
    <property type="protein sequence ID" value="ACV77804.1"/>
    <property type="molecule type" value="Genomic_DNA"/>
</dbReference>
<protein>
    <submittedName>
        <fullName evidence="3">Substrate-binding region of ABC-type glycine betaine transport system</fullName>
    </submittedName>
</protein>
<evidence type="ECO:0000313" key="4">
    <source>
        <dbReference type="Proteomes" id="UP000002218"/>
    </source>
</evidence>
<reference evidence="3 4" key="2">
    <citation type="journal article" date="2010" name="Stand. Genomic Sci.">
        <title>Complete genome sequence of Nakamurella multipartita type strain (Y-104).</title>
        <authorList>
            <person name="Tice H."/>
            <person name="Mayilraj S."/>
            <person name="Sims D."/>
            <person name="Lapidus A."/>
            <person name="Nolan M."/>
            <person name="Lucas S."/>
            <person name="Glavina Del Rio T."/>
            <person name="Copeland A."/>
            <person name="Cheng J.F."/>
            <person name="Meincke L."/>
            <person name="Bruce D."/>
            <person name="Goodwin L."/>
            <person name="Pitluck S."/>
            <person name="Ivanova N."/>
            <person name="Mavromatis K."/>
            <person name="Ovchinnikova G."/>
            <person name="Pati A."/>
            <person name="Chen A."/>
            <person name="Palaniappan K."/>
            <person name="Land M."/>
            <person name="Hauser L."/>
            <person name="Chang Y.J."/>
            <person name="Jeffries C.D."/>
            <person name="Detter J.C."/>
            <person name="Brettin T."/>
            <person name="Rohde M."/>
            <person name="Goker M."/>
            <person name="Bristow J."/>
            <person name="Eisen J.A."/>
            <person name="Markowitz V."/>
            <person name="Hugenholtz P."/>
            <person name="Kyrpides N.C."/>
            <person name="Klenk H.P."/>
            <person name="Chen F."/>
        </authorList>
    </citation>
    <scope>NUCLEOTIDE SEQUENCE [LARGE SCALE GENOMIC DNA]</scope>
    <source>
        <strain evidence="4">ATCC 700099 / DSM 44233 / CIP 104796 / JCM 9543 / NBRC 105858 / Y-104</strain>
    </source>
</reference>
<dbReference type="InterPro" id="IPR006311">
    <property type="entry name" value="TAT_signal"/>
</dbReference>
<evidence type="ECO:0000259" key="2">
    <source>
        <dbReference type="Pfam" id="PF04069"/>
    </source>
</evidence>
<dbReference type="FunCoup" id="C8XEE6">
    <property type="interactions" value="33"/>
</dbReference>
<evidence type="ECO:0000313" key="3">
    <source>
        <dbReference type="EMBL" id="ACV77804.1"/>
    </source>
</evidence>
<dbReference type="Gene3D" id="3.40.190.10">
    <property type="entry name" value="Periplasmic binding protein-like II"/>
    <property type="match status" value="1"/>
</dbReference>
<gene>
    <name evidence="3" type="ordered locus">Namu_1403</name>
</gene>
<dbReference type="Gene3D" id="3.40.190.120">
    <property type="entry name" value="Osmoprotection protein (prox), domain 2"/>
    <property type="match status" value="1"/>
</dbReference>
<reference evidence="4" key="1">
    <citation type="submission" date="2009-09" db="EMBL/GenBank/DDBJ databases">
        <title>The complete genome of Nakamurella multipartita DSM 44233.</title>
        <authorList>
            <consortium name="US DOE Joint Genome Institute (JGI-PGF)"/>
            <person name="Lucas S."/>
            <person name="Copeland A."/>
            <person name="Lapidus A."/>
            <person name="Glavina del Rio T."/>
            <person name="Dalin E."/>
            <person name="Tice H."/>
            <person name="Bruce D."/>
            <person name="Goodwin L."/>
            <person name="Pitluck S."/>
            <person name="Kyrpides N."/>
            <person name="Mavromatis K."/>
            <person name="Ivanova N."/>
            <person name="Ovchinnikova G."/>
            <person name="Sims D."/>
            <person name="Meincke L."/>
            <person name="Brettin T."/>
            <person name="Detter J.C."/>
            <person name="Han C."/>
            <person name="Larimer F."/>
            <person name="Land M."/>
            <person name="Hauser L."/>
            <person name="Markowitz V."/>
            <person name="Cheng J.-F."/>
            <person name="Hugenholtz P."/>
            <person name="Woyke T."/>
            <person name="Wu D."/>
            <person name="Klenk H.-P."/>
            <person name="Eisen J.A."/>
        </authorList>
    </citation>
    <scope>NUCLEOTIDE SEQUENCE [LARGE SCALE GENOMIC DNA]</scope>
    <source>
        <strain evidence="4">ATCC 700099 / DSM 44233 / CIP 104796 / JCM 9543 / NBRC 105858 / Y-104</strain>
    </source>
</reference>
<accession>C8XEE6</accession>
<feature type="chain" id="PRO_5039286110" evidence="1">
    <location>
        <begin position="33"/>
        <end position="324"/>
    </location>
</feature>
<sequence length="324" mass="33089" precursor="true">MTMRTGRRRGLFRTAGLLAAGLAAALTISACGGGSSNPLDTSTSAAASGPASGSAAAGGGKIVVGSANFPESALLANIYAAALTKAGLDASTNLNIGSREVYIKAIQDGSIDLVPEYSGVLLQYFDPTATAVSADDVYAALVKATPQGLVVLEKSAAEDKDAVVVTKATAEANNLTSIADLAPVASTFILGGPSEWETRPTGVPGLKEKYGLTFKEFKALDAGGPLTLNALLSDQVQAGNLFTTDPAIPANDLVVLEDPKNLFAAQNVLPLIRSDANNAQVTEALNAVSAKLDTATLTELLTKVAVDKQDSAQVAQEWVAQNLS</sequence>
<dbReference type="PROSITE" id="PS51318">
    <property type="entry name" value="TAT"/>
    <property type="match status" value="1"/>
</dbReference>
<evidence type="ECO:0000256" key="1">
    <source>
        <dbReference type="SAM" id="SignalP"/>
    </source>
</evidence>
<proteinExistence type="predicted"/>
<dbReference type="AlphaFoldDB" id="C8XEE6"/>
<dbReference type="RefSeq" id="WP_015746711.1">
    <property type="nucleotide sequence ID" value="NC_013235.1"/>
</dbReference>
<feature type="signal peptide" evidence="1">
    <location>
        <begin position="1"/>
        <end position="32"/>
    </location>
</feature>
<dbReference type="STRING" id="479431.Namu_1403"/>
<dbReference type="HOGENOM" id="CLU_038355_1_2_11"/>
<dbReference type="eggNOG" id="COG1732">
    <property type="taxonomic scope" value="Bacteria"/>
</dbReference>
<keyword evidence="1" id="KW-0732">Signal</keyword>
<dbReference type="Proteomes" id="UP000002218">
    <property type="component" value="Chromosome"/>
</dbReference>
<dbReference type="InParanoid" id="C8XEE6"/>
<dbReference type="GO" id="GO:0022857">
    <property type="term" value="F:transmembrane transporter activity"/>
    <property type="evidence" value="ECO:0007669"/>
    <property type="project" value="InterPro"/>
</dbReference>
<dbReference type="InterPro" id="IPR007210">
    <property type="entry name" value="ABC_Gly_betaine_transp_sub-bd"/>
</dbReference>
<dbReference type="CDD" id="cd13606">
    <property type="entry name" value="PBP2_ProX_like"/>
    <property type="match status" value="1"/>
</dbReference>
<dbReference type="Pfam" id="PF04069">
    <property type="entry name" value="OpuAC"/>
    <property type="match status" value="1"/>
</dbReference>
<keyword evidence="4" id="KW-1185">Reference proteome</keyword>
<dbReference type="PROSITE" id="PS51257">
    <property type="entry name" value="PROKAR_LIPOPROTEIN"/>
    <property type="match status" value="1"/>
</dbReference>